<dbReference type="SMART" id="SM00260">
    <property type="entry name" value="CheW"/>
    <property type="match status" value="1"/>
</dbReference>
<reference evidence="3" key="1">
    <citation type="journal article" date="2013" name="Proc. Natl. Acad. Sci. U.S.A.">
        <title>Improving the coverage of the cyanobacterial phylum using diversity-driven genome sequencing.</title>
        <authorList>
            <person name="Shih P.M."/>
            <person name="Wu D."/>
            <person name="Latifi A."/>
            <person name="Axen S.D."/>
            <person name="Fewer D.P."/>
            <person name="Talla E."/>
            <person name="Calteau A."/>
            <person name="Cai F."/>
            <person name="Tandeau de Marsac N."/>
            <person name="Rippka R."/>
            <person name="Herdman M."/>
            <person name="Sivonen K."/>
            <person name="Coursin T."/>
            <person name="Laurent T."/>
            <person name="Goodwin L."/>
            <person name="Nolan M."/>
            <person name="Davenport K.W."/>
            <person name="Han C.S."/>
            <person name="Rubin E.M."/>
            <person name="Eisen J.A."/>
            <person name="Woyke T."/>
            <person name="Gugger M."/>
            <person name="Kerfeld C.A."/>
        </authorList>
    </citation>
    <scope>NUCLEOTIDE SEQUENCE [LARGE SCALE GENOMIC DNA]</scope>
    <source>
        <strain evidence="3">ATCC 29140 / PCC 7202</strain>
    </source>
</reference>
<sequence length="162" mass="18126">MNLANLSSPETKTAVTKIKLLSFPIGKLNVALHIDVVQKVVNFSTVYGSGLNHYGMATIEEEEITVVDLHKKFFNTPSTFKGEDKKYLLLAENSTGERFGIIVTETPSLYDVSIKDIRALPPSYRQADTFKIASHVTMIYEEEKQTTVFILDPDELVIPTKS</sequence>
<dbReference type="SUPFAM" id="SSF50341">
    <property type="entry name" value="CheW-like"/>
    <property type="match status" value="1"/>
</dbReference>
<dbReference type="Gene3D" id="2.30.30.40">
    <property type="entry name" value="SH3 Domains"/>
    <property type="match status" value="1"/>
</dbReference>
<keyword evidence="3" id="KW-1185">Reference proteome</keyword>
<dbReference type="GO" id="GO:0006935">
    <property type="term" value="P:chemotaxis"/>
    <property type="evidence" value="ECO:0007669"/>
    <property type="project" value="InterPro"/>
</dbReference>
<proteinExistence type="predicted"/>
<evidence type="ECO:0000313" key="2">
    <source>
        <dbReference type="EMBL" id="AFZ48115.1"/>
    </source>
</evidence>
<dbReference type="EMBL" id="CP003940">
    <property type="protein sequence ID" value="AFZ48115.1"/>
    <property type="molecule type" value="Genomic_DNA"/>
</dbReference>
<dbReference type="PROSITE" id="PS50851">
    <property type="entry name" value="CHEW"/>
    <property type="match status" value="1"/>
</dbReference>
<organism evidence="2 3">
    <name type="scientific">Cyanobacterium stanieri (strain ATCC 29140 / PCC 7202)</name>
    <dbReference type="NCBI Taxonomy" id="292563"/>
    <lineage>
        <taxon>Bacteria</taxon>
        <taxon>Bacillati</taxon>
        <taxon>Cyanobacteriota</taxon>
        <taxon>Cyanophyceae</taxon>
        <taxon>Oscillatoriophycideae</taxon>
        <taxon>Chroococcales</taxon>
        <taxon>Geminocystaceae</taxon>
        <taxon>Cyanobacterium</taxon>
    </lineage>
</organism>
<dbReference type="GO" id="GO:0007165">
    <property type="term" value="P:signal transduction"/>
    <property type="evidence" value="ECO:0007669"/>
    <property type="project" value="InterPro"/>
</dbReference>
<accession>K9YNX3</accession>
<dbReference type="InterPro" id="IPR036061">
    <property type="entry name" value="CheW-like_dom_sf"/>
</dbReference>
<feature type="domain" description="CheW-like" evidence="1">
    <location>
        <begin position="17"/>
        <end position="162"/>
    </location>
</feature>
<dbReference type="AlphaFoldDB" id="K9YNX3"/>
<dbReference type="Proteomes" id="UP000010483">
    <property type="component" value="Chromosome"/>
</dbReference>
<gene>
    <name evidence="2" type="ordered locus">Cyast_2166</name>
</gene>
<dbReference type="BioCyc" id="CSTA292563:G1353-2170-MONOMER"/>
<protein>
    <submittedName>
        <fullName evidence="2">CheW domain protein</fullName>
    </submittedName>
</protein>
<dbReference type="Gene3D" id="2.40.50.180">
    <property type="entry name" value="CheA-289, Domain 4"/>
    <property type="match status" value="1"/>
</dbReference>
<dbReference type="HOGENOM" id="CLU_129738_0_0_3"/>
<dbReference type="eggNOG" id="COG0835">
    <property type="taxonomic scope" value="Bacteria"/>
</dbReference>
<evidence type="ECO:0000259" key="1">
    <source>
        <dbReference type="PROSITE" id="PS50851"/>
    </source>
</evidence>
<dbReference type="STRING" id="292563.Cyast_2166"/>
<dbReference type="KEGG" id="csn:Cyast_2166"/>
<evidence type="ECO:0000313" key="3">
    <source>
        <dbReference type="Proteomes" id="UP000010483"/>
    </source>
</evidence>
<name>K9YNX3_CYASC</name>
<dbReference type="Pfam" id="PF01584">
    <property type="entry name" value="CheW"/>
    <property type="match status" value="1"/>
</dbReference>
<dbReference type="InterPro" id="IPR002545">
    <property type="entry name" value="CheW-lke_dom"/>
</dbReference>